<dbReference type="RefSeq" id="WP_159661482.1">
    <property type="nucleotide sequence ID" value="NZ_AQPF01000045.1"/>
</dbReference>
<accession>A0ABQ6Y4M1</accession>
<keyword evidence="2" id="KW-0732">Signal</keyword>
<evidence type="ECO:0000313" key="3">
    <source>
        <dbReference type="EMBL" id="KAF0803893.1"/>
    </source>
</evidence>
<feature type="signal peptide" evidence="2">
    <location>
        <begin position="1"/>
        <end position="31"/>
    </location>
</feature>
<gene>
    <name evidence="3" type="ORF">A6D6_03582</name>
</gene>
<dbReference type="Proteomes" id="UP000771797">
    <property type="component" value="Unassembled WGS sequence"/>
</dbReference>
<organism evidence="3 4">
    <name type="scientific">Alcanivorax xiamenensis</name>
    <dbReference type="NCBI Taxonomy" id="1177156"/>
    <lineage>
        <taxon>Bacteria</taxon>
        <taxon>Pseudomonadati</taxon>
        <taxon>Pseudomonadota</taxon>
        <taxon>Gammaproteobacteria</taxon>
        <taxon>Oceanospirillales</taxon>
        <taxon>Alcanivoracaceae</taxon>
        <taxon>Alcanivorax</taxon>
    </lineage>
</organism>
<proteinExistence type="predicted"/>
<dbReference type="EMBL" id="AQPF01000045">
    <property type="protein sequence ID" value="KAF0803893.1"/>
    <property type="molecule type" value="Genomic_DNA"/>
</dbReference>
<name>A0ABQ6Y4M1_9GAMM</name>
<feature type="chain" id="PRO_5046147464" description="Low-complexity protein" evidence="2">
    <location>
        <begin position="32"/>
        <end position="91"/>
    </location>
</feature>
<evidence type="ECO:0000256" key="1">
    <source>
        <dbReference type="SAM" id="MobiDB-lite"/>
    </source>
</evidence>
<protein>
    <recommendedName>
        <fullName evidence="5">Low-complexity protein</fullName>
    </recommendedName>
</protein>
<evidence type="ECO:0000313" key="4">
    <source>
        <dbReference type="Proteomes" id="UP000771797"/>
    </source>
</evidence>
<sequence>MAKLSKLNPLAATVGAAFVASAMSLPVTAQAVENPFATSDLGGGYQLADNHGDKNAEGRCGGDKKAEGSCGEKEEKGAEGKCGEGKCGGAA</sequence>
<feature type="compositionally biased region" description="Basic and acidic residues" evidence="1">
    <location>
        <begin position="50"/>
        <end position="84"/>
    </location>
</feature>
<evidence type="ECO:0000256" key="2">
    <source>
        <dbReference type="SAM" id="SignalP"/>
    </source>
</evidence>
<reference evidence="3 4" key="1">
    <citation type="submission" date="2012-09" db="EMBL/GenBank/DDBJ databases">
        <title>Genome Sequence of alkane-degrading Bacterium Alcanivorax sp. 6-D-6.</title>
        <authorList>
            <person name="Lai Q."/>
            <person name="Shao Z."/>
        </authorList>
    </citation>
    <scope>NUCLEOTIDE SEQUENCE [LARGE SCALE GENOMIC DNA]</scope>
    <source>
        <strain evidence="3 4">6-D-6</strain>
    </source>
</reference>
<keyword evidence="4" id="KW-1185">Reference proteome</keyword>
<feature type="region of interest" description="Disordered" evidence="1">
    <location>
        <begin position="40"/>
        <end position="91"/>
    </location>
</feature>
<comment type="caution">
    <text evidence="3">The sequence shown here is derived from an EMBL/GenBank/DDBJ whole genome shotgun (WGS) entry which is preliminary data.</text>
</comment>
<evidence type="ECO:0008006" key="5">
    <source>
        <dbReference type="Google" id="ProtNLM"/>
    </source>
</evidence>